<reference evidence="17" key="1">
    <citation type="submission" date="2021-02" db="EMBL/GenBank/DDBJ databases">
        <authorList>
            <person name="Dougan E. K."/>
            <person name="Rhodes N."/>
            <person name="Thang M."/>
            <person name="Chan C."/>
        </authorList>
    </citation>
    <scope>NUCLEOTIDE SEQUENCE</scope>
</reference>
<evidence type="ECO:0000313" key="18">
    <source>
        <dbReference type="Proteomes" id="UP000654075"/>
    </source>
</evidence>
<feature type="transmembrane region" description="Helical" evidence="15">
    <location>
        <begin position="127"/>
        <end position="152"/>
    </location>
</feature>
<dbReference type="Gene3D" id="1.10.287.70">
    <property type="match status" value="1"/>
</dbReference>
<comment type="subcellular location">
    <subcellularLocation>
        <location evidence="1">Membrane</location>
        <topology evidence="1">Multi-pass membrane protein</topology>
    </subcellularLocation>
</comment>
<organism evidence="17 18">
    <name type="scientific">Polarella glacialis</name>
    <name type="common">Dinoflagellate</name>
    <dbReference type="NCBI Taxonomy" id="89957"/>
    <lineage>
        <taxon>Eukaryota</taxon>
        <taxon>Sar</taxon>
        <taxon>Alveolata</taxon>
        <taxon>Dinophyceae</taxon>
        <taxon>Suessiales</taxon>
        <taxon>Suessiaceae</taxon>
        <taxon>Polarella</taxon>
    </lineage>
</organism>
<feature type="compositionally biased region" description="Low complexity" evidence="14">
    <location>
        <begin position="382"/>
        <end position="392"/>
    </location>
</feature>
<evidence type="ECO:0000256" key="3">
    <source>
        <dbReference type="ARBA" id="ARBA00022553"/>
    </source>
</evidence>
<keyword evidence="5" id="KW-0107">Calcium channel</keyword>
<evidence type="ECO:0000256" key="5">
    <source>
        <dbReference type="ARBA" id="ARBA00022673"/>
    </source>
</evidence>
<keyword evidence="3" id="KW-0597">Phosphoprotein</keyword>
<dbReference type="Proteomes" id="UP000654075">
    <property type="component" value="Unassembled WGS sequence"/>
</dbReference>
<feature type="transmembrane region" description="Helical" evidence="15">
    <location>
        <begin position="172"/>
        <end position="193"/>
    </location>
</feature>
<evidence type="ECO:0000256" key="7">
    <source>
        <dbReference type="ARBA" id="ARBA00022837"/>
    </source>
</evidence>
<dbReference type="OrthoDB" id="191686at2759"/>
<dbReference type="InterPro" id="IPR027359">
    <property type="entry name" value="Volt_channel_dom_sf"/>
</dbReference>
<evidence type="ECO:0000256" key="12">
    <source>
        <dbReference type="ARBA" id="ARBA00023180"/>
    </source>
</evidence>
<keyword evidence="8" id="KW-0851">Voltage-gated channel</keyword>
<evidence type="ECO:0000256" key="6">
    <source>
        <dbReference type="ARBA" id="ARBA00022692"/>
    </source>
</evidence>
<dbReference type="PROSITE" id="PS50222">
    <property type="entry name" value="EF_HAND_2"/>
    <property type="match status" value="1"/>
</dbReference>
<evidence type="ECO:0000256" key="11">
    <source>
        <dbReference type="ARBA" id="ARBA00023136"/>
    </source>
</evidence>
<protein>
    <recommendedName>
        <fullName evidence="16">EF-hand domain-containing protein</fullName>
    </recommendedName>
</protein>
<feature type="region of interest" description="Disordered" evidence="14">
    <location>
        <begin position="373"/>
        <end position="405"/>
    </location>
</feature>
<dbReference type="GO" id="GO:0008331">
    <property type="term" value="F:high voltage-gated calcium channel activity"/>
    <property type="evidence" value="ECO:0007669"/>
    <property type="project" value="TreeGrafter"/>
</dbReference>
<dbReference type="InterPro" id="IPR050599">
    <property type="entry name" value="VDCC_alpha-1_subunit"/>
</dbReference>
<dbReference type="InterPro" id="IPR005821">
    <property type="entry name" value="Ion_trans_dom"/>
</dbReference>
<comment type="caution">
    <text evidence="17">The sequence shown here is derived from an EMBL/GenBank/DDBJ whole genome shotgun (WGS) entry which is preliminary data.</text>
</comment>
<keyword evidence="12" id="KW-0325">Glycoprotein</keyword>
<dbReference type="GO" id="GO:0005891">
    <property type="term" value="C:voltage-gated calcium channel complex"/>
    <property type="evidence" value="ECO:0007669"/>
    <property type="project" value="TreeGrafter"/>
</dbReference>
<keyword evidence="13" id="KW-0407">Ion channel</keyword>
<keyword evidence="11 15" id="KW-0472">Membrane</keyword>
<dbReference type="PANTHER" id="PTHR45628:SF7">
    <property type="entry name" value="VOLTAGE-DEPENDENT CALCIUM CHANNEL TYPE A SUBUNIT ALPHA-1"/>
    <property type="match status" value="1"/>
</dbReference>
<evidence type="ECO:0000256" key="10">
    <source>
        <dbReference type="ARBA" id="ARBA00023065"/>
    </source>
</evidence>
<accession>A0A813F9P8</accession>
<feature type="transmembrane region" description="Helical" evidence="15">
    <location>
        <begin position="205"/>
        <end position="225"/>
    </location>
</feature>
<keyword evidence="10" id="KW-0406">Ion transport</keyword>
<keyword evidence="6 15" id="KW-0812">Transmembrane</keyword>
<dbReference type="PRINTS" id="PR00169">
    <property type="entry name" value="KCHANNEL"/>
</dbReference>
<dbReference type="Gene3D" id="1.10.238.10">
    <property type="entry name" value="EF-hand"/>
    <property type="match status" value="1"/>
</dbReference>
<gene>
    <name evidence="17" type="ORF">PGLA1383_LOCUS27091</name>
</gene>
<evidence type="ECO:0000256" key="2">
    <source>
        <dbReference type="ARBA" id="ARBA00022448"/>
    </source>
</evidence>
<dbReference type="PANTHER" id="PTHR45628">
    <property type="entry name" value="VOLTAGE-DEPENDENT CALCIUM CHANNEL TYPE A SUBUNIT ALPHA-1"/>
    <property type="match status" value="1"/>
</dbReference>
<dbReference type="GO" id="GO:0005509">
    <property type="term" value="F:calcium ion binding"/>
    <property type="evidence" value="ECO:0007669"/>
    <property type="project" value="InterPro"/>
</dbReference>
<dbReference type="Pfam" id="PF00520">
    <property type="entry name" value="Ion_trans"/>
    <property type="match status" value="1"/>
</dbReference>
<keyword evidence="7" id="KW-0106">Calcium</keyword>
<dbReference type="SUPFAM" id="SSF47473">
    <property type="entry name" value="EF-hand"/>
    <property type="match status" value="1"/>
</dbReference>
<evidence type="ECO:0000259" key="16">
    <source>
        <dbReference type="PROSITE" id="PS50222"/>
    </source>
</evidence>
<proteinExistence type="predicted"/>
<feature type="domain" description="EF-hand" evidence="16">
    <location>
        <begin position="254"/>
        <end position="289"/>
    </location>
</feature>
<dbReference type="InterPro" id="IPR018247">
    <property type="entry name" value="EF_Hand_1_Ca_BS"/>
</dbReference>
<dbReference type="SUPFAM" id="SSF81324">
    <property type="entry name" value="Voltage-gated potassium channels"/>
    <property type="match status" value="1"/>
</dbReference>
<evidence type="ECO:0000256" key="14">
    <source>
        <dbReference type="SAM" id="MobiDB-lite"/>
    </source>
</evidence>
<name>A0A813F9P8_POLGL</name>
<keyword evidence="9 15" id="KW-1133">Transmembrane helix</keyword>
<feature type="transmembrane region" description="Helical" evidence="15">
    <location>
        <begin position="68"/>
        <end position="87"/>
    </location>
</feature>
<dbReference type="InterPro" id="IPR002048">
    <property type="entry name" value="EF_hand_dom"/>
</dbReference>
<dbReference type="AlphaFoldDB" id="A0A813F9P8"/>
<dbReference type="PROSITE" id="PS00018">
    <property type="entry name" value="EF_HAND_1"/>
    <property type="match status" value="1"/>
</dbReference>
<evidence type="ECO:0000313" key="17">
    <source>
        <dbReference type="EMBL" id="CAE8609263.1"/>
    </source>
</evidence>
<evidence type="ECO:0000256" key="15">
    <source>
        <dbReference type="SAM" id="Phobius"/>
    </source>
</evidence>
<dbReference type="GO" id="GO:0098703">
    <property type="term" value="P:calcium ion import across plasma membrane"/>
    <property type="evidence" value="ECO:0007669"/>
    <property type="project" value="TreeGrafter"/>
</dbReference>
<keyword evidence="18" id="KW-1185">Reference proteome</keyword>
<dbReference type="Gene3D" id="1.20.120.350">
    <property type="entry name" value="Voltage-gated potassium channels. Chain C"/>
    <property type="match status" value="1"/>
</dbReference>
<keyword evidence="2" id="KW-0813">Transport</keyword>
<sequence>MAAVLQVQGTGLGYSLGYPGYSEPSRGWQEASEAFTGLDLPFLGLYTVDIILRTSVLHVHFFKVPLNWVDLLVVILGWIEIFGSRFMDPFFLRMLRLVKFGRVFRAMQLSKVSHSLQMMGKCITASVGVLFWSLCLLFLIQCIGGMMLSILVRPFIENTEIDPQVRCLVFKYYGTFSGSMLTMFEVLFANWPTACRILVDNVSEWYSLWFIIYRCLVGFAVLNVLNACFIQQTMSVAQQDTEFMIDTKEKAKNAYARKLHILFQELDASGDGVVSWEEFAVLLTDDRLRSFLSAMEIDALDLQGLFEVLGDGSGNISSEDFIVGAKRIHGAAKTVDMAQLLSIVKRLESKLESSATCSRKMVLQAELAVSTRRSNSIDNDNDNNNNNNKNNNGADPESHNTSALIGGGRGSSCSDKLDQLSFPFCSTQKPCCTAIAEQEPDSVLLDIVDQKEVCAPCSDPTKKTQCMVVSLQAEL</sequence>
<evidence type="ECO:0000256" key="9">
    <source>
        <dbReference type="ARBA" id="ARBA00022989"/>
    </source>
</evidence>
<evidence type="ECO:0000256" key="1">
    <source>
        <dbReference type="ARBA" id="ARBA00004141"/>
    </source>
</evidence>
<dbReference type="EMBL" id="CAJNNV010024266">
    <property type="protein sequence ID" value="CAE8609263.1"/>
    <property type="molecule type" value="Genomic_DNA"/>
</dbReference>
<dbReference type="InterPro" id="IPR011992">
    <property type="entry name" value="EF-hand-dom_pair"/>
</dbReference>
<evidence type="ECO:0000256" key="4">
    <source>
        <dbReference type="ARBA" id="ARBA00022568"/>
    </source>
</evidence>
<evidence type="ECO:0000256" key="8">
    <source>
        <dbReference type="ARBA" id="ARBA00022882"/>
    </source>
</evidence>
<evidence type="ECO:0000256" key="13">
    <source>
        <dbReference type="ARBA" id="ARBA00023303"/>
    </source>
</evidence>
<keyword evidence="4" id="KW-0109">Calcium transport</keyword>